<organism evidence="4 5">
    <name type="scientific">Fusarium tjaetaba</name>
    <dbReference type="NCBI Taxonomy" id="1567544"/>
    <lineage>
        <taxon>Eukaryota</taxon>
        <taxon>Fungi</taxon>
        <taxon>Dikarya</taxon>
        <taxon>Ascomycota</taxon>
        <taxon>Pezizomycotina</taxon>
        <taxon>Sordariomycetes</taxon>
        <taxon>Hypocreomycetidae</taxon>
        <taxon>Hypocreales</taxon>
        <taxon>Nectriaceae</taxon>
        <taxon>Fusarium</taxon>
        <taxon>Fusarium fujikuroi species complex</taxon>
    </lineage>
</organism>
<dbReference type="Pfam" id="PF00199">
    <property type="entry name" value="Catalase"/>
    <property type="match status" value="1"/>
</dbReference>
<dbReference type="RefSeq" id="XP_037203428.1">
    <property type="nucleotide sequence ID" value="XM_037356367.1"/>
</dbReference>
<evidence type="ECO:0000313" key="5">
    <source>
        <dbReference type="Proteomes" id="UP000530670"/>
    </source>
</evidence>
<dbReference type="GO" id="GO:0020037">
    <property type="term" value="F:heme binding"/>
    <property type="evidence" value="ECO:0007669"/>
    <property type="project" value="InterPro"/>
</dbReference>
<dbReference type="Gene3D" id="3.40.50.300">
    <property type="entry name" value="P-loop containing nucleotide triphosphate hydrolases"/>
    <property type="match status" value="1"/>
</dbReference>
<dbReference type="GO" id="GO:0004096">
    <property type="term" value="F:catalase activity"/>
    <property type="evidence" value="ECO:0007669"/>
    <property type="project" value="InterPro"/>
</dbReference>
<dbReference type="Pfam" id="PF24883">
    <property type="entry name" value="NPHP3_N"/>
    <property type="match status" value="1"/>
</dbReference>
<dbReference type="CDD" id="cd08153">
    <property type="entry name" value="srpA_like"/>
    <property type="match status" value="1"/>
</dbReference>
<name>A0A8H5R576_9HYPO</name>
<feature type="region of interest" description="Disordered" evidence="2">
    <location>
        <begin position="1"/>
        <end position="37"/>
    </location>
</feature>
<comment type="caution">
    <text evidence="4">The sequence shown here is derived from an EMBL/GenBank/DDBJ whole genome shotgun (WGS) entry which is preliminary data.</text>
</comment>
<feature type="compositionally biased region" description="Polar residues" evidence="2">
    <location>
        <begin position="1"/>
        <end position="35"/>
    </location>
</feature>
<dbReference type="SMART" id="SM01060">
    <property type="entry name" value="Catalase"/>
    <property type="match status" value="1"/>
</dbReference>
<keyword evidence="1" id="KW-0677">Repeat</keyword>
<dbReference type="PROSITE" id="PS50837">
    <property type="entry name" value="NACHT"/>
    <property type="match status" value="1"/>
</dbReference>
<evidence type="ECO:0000259" key="3">
    <source>
        <dbReference type="PROSITE" id="PS50837"/>
    </source>
</evidence>
<dbReference type="InterPro" id="IPR020835">
    <property type="entry name" value="Catalase_sf"/>
</dbReference>
<dbReference type="PROSITE" id="PS51402">
    <property type="entry name" value="CATALASE_3"/>
    <property type="match status" value="1"/>
</dbReference>
<reference evidence="4 5" key="1">
    <citation type="submission" date="2020-05" db="EMBL/GenBank/DDBJ databases">
        <title>Identification and distribution of gene clusters putatively required for synthesis of sphingolipid metabolism inhibitors in phylogenetically diverse species of the filamentous fungus Fusarium.</title>
        <authorList>
            <person name="Kim H.-S."/>
            <person name="Busman M."/>
            <person name="Brown D.W."/>
            <person name="Divon H."/>
            <person name="Uhlig S."/>
            <person name="Proctor R.H."/>
        </authorList>
    </citation>
    <scope>NUCLEOTIDE SEQUENCE [LARGE SCALE GENOMIC DNA]</scope>
    <source>
        <strain evidence="4 5">NRRL 66243</strain>
    </source>
</reference>
<dbReference type="Proteomes" id="UP000530670">
    <property type="component" value="Unassembled WGS sequence"/>
</dbReference>
<dbReference type="GeneID" id="59308637"/>
<keyword evidence="5" id="KW-1185">Reference proteome</keyword>
<dbReference type="PANTHER" id="PTHR10039">
    <property type="entry name" value="AMELOGENIN"/>
    <property type="match status" value="1"/>
</dbReference>
<evidence type="ECO:0000256" key="1">
    <source>
        <dbReference type="ARBA" id="ARBA00022737"/>
    </source>
</evidence>
<dbReference type="PANTHER" id="PTHR10039:SF14">
    <property type="entry name" value="NACHT DOMAIN-CONTAINING PROTEIN"/>
    <property type="match status" value="1"/>
</dbReference>
<dbReference type="InterPro" id="IPR024168">
    <property type="entry name" value="Catalase_SrpA-type_pred"/>
</dbReference>
<dbReference type="Gene3D" id="2.40.180.10">
    <property type="entry name" value="Catalase core domain"/>
    <property type="match status" value="1"/>
</dbReference>
<dbReference type="Pfam" id="PF24809">
    <property type="entry name" value="DUF7708"/>
    <property type="match status" value="1"/>
</dbReference>
<dbReference type="SUPFAM" id="SSF56634">
    <property type="entry name" value="Heme-dependent catalase-like"/>
    <property type="match status" value="1"/>
</dbReference>
<dbReference type="OrthoDB" id="21416at2759"/>
<dbReference type="EMBL" id="JAAQRI010000215">
    <property type="protein sequence ID" value="KAF5626774.1"/>
    <property type="molecule type" value="Genomic_DNA"/>
</dbReference>
<dbReference type="GO" id="GO:0006979">
    <property type="term" value="P:response to oxidative stress"/>
    <property type="evidence" value="ECO:0007669"/>
    <property type="project" value="InterPro"/>
</dbReference>
<dbReference type="SUPFAM" id="SSF52540">
    <property type="entry name" value="P-loop containing nucleoside triphosphate hydrolases"/>
    <property type="match status" value="1"/>
</dbReference>
<dbReference type="InterPro" id="IPR018028">
    <property type="entry name" value="Catalase"/>
</dbReference>
<dbReference type="InterPro" id="IPR056884">
    <property type="entry name" value="NPHP3-like_N"/>
</dbReference>
<protein>
    <submittedName>
        <fullName evidence="4">Nacht domain protein</fullName>
    </submittedName>
</protein>
<accession>A0A8H5R576</accession>
<dbReference type="InterPro" id="IPR027417">
    <property type="entry name" value="P-loop_NTPase"/>
</dbReference>
<evidence type="ECO:0000313" key="4">
    <source>
        <dbReference type="EMBL" id="KAF5626774.1"/>
    </source>
</evidence>
<dbReference type="InterPro" id="IPR056125">
    <property type="entry name" value="DUF7708"/>
</dbReference>
<proteinExistence type="predicted"/>
<feature type="domain" description="NACHT" evidence="3">
    <location>
        <begin position="1006"/>
        <end position="1141"/>
    </location>
</feature>
<dbReference type="InterPro" id="IPR011614">
    <property type="entry name" value="Catalase_core"/>
</dbReference>
<evidence type="ECO:0000256" key="2">
    <source>
        <dbReference type="SAM" id="MobiDB-lite"/>
    </source>
</evidence>
<dbReference type="Gene3D" id="1.20.1280.120">
    <property type="match status" value="1"/>
</dbReference>
<sequence length="1892" mass="215647">MSSQVIYPATGVTSTPDQTSKPAPNVSSTETQQPKDQLPQDLVNAMQAIFGKHPGYRTTHAKGLLVEGTFTPTEEAKTLSTAAHFNNPSTKVIARFSVGGGLPHVADVADGATPKGVAIRFQIDENTHTDLISHSFNGFATRNGEDFLTFLKLFGADGFTDAQLKKAKAGGGDYSKEQKAYDQAHAAFLSFLGNPEHKSAAVFVTSEKPNPHNYGTITYYEPNTHVFTNRDGKVTNVRYRLDPADGEHLYPNKTPEDKEVLAKLGNDYLEDDLQQRFPDKPMVLTIQAHIAGPDDVLDDATIPYKSKTFIPVGKLEINKVSDDNAAKQQQIAFKPNPEKGGIEGIKSSNDPLIQARKGVYWISADQHDLKTHLRTRQVQALEDLLFRIIERTELSASEAIEGTQTTDTTDTGSDETDSLSETPQLKREPVTPEDNLQVESDSSHISDCVIDQSEKDFMQLLKDGDPQYIDSYRVSTEKRCFELRVAFKERTGQLVYHWIPEATVQKFDNAAVCTYWHARVGADGTPAGRPYDEVDLQVLKIVGYKDRTQADFWVQTVGDPVLHPDLIPRIEKWSEDPEEPEGKALFRYRPTYMAVAEVRNKWPRQYEHWLHRPKRREDRKALQVLYGHRENPNYQRFEISRLAFNWAPTWCDERVVHKSHPFALITYYKSDPTVRTGGDSTLLIPPRLFKIVRWRRDEDGELLFTYQKIGESELEDDLEERDLRRMQELDKKMLNRAFEAAMLNFKDKLKGHSFYDQIIQTTSIEQVYQDIEKLQEKQAKSGRLRHLSKIEPFLARLREYSSVVETFVQAKPDILALIWGPIKLLLLWADVLKQSFDALVNALKEIGNALPDFCELAEMFAGNNRLQALLVLYFRDILHFYLISTKFFSMRRLKVMFEMLWPGHKDRIQVVVKHMTSHRDLFRREVRMEEIRRADEMRNREMQHFVQTEENNIAQEYASHRTHISPKSYDGDLYRFSESVCDGTGKWLFRDESFQNWLAGKEKSKPILWLRGIPGAGKTLLASSVIKHTQSLNGTHTVFAFLTYMDCHISALSILHSLIFQLASTSLSLKTMLCQSDLQHLGSDMKIAKTLFQTLIQSAGVVRVIIDGLDEIESKQRSTLINELVRLSGQCEECHIMLSSRAESDISRDLDGKTTDLQVDKNNAGSIQVFVNRTMGEWFKERGFIPEVQDQLQGWAAPLAFHAKGMFLYVKIIFRIIYYINDIEDIQNELEHLPTSLEEAYGRVLQYINSPKDPQRGKIARSILGWVGCAPTPVTLKEIEQALLIDPKLPFKLPKVKAGVNVVQICGPIIDVVDGYVQFVHFTVREYIFNCNVPNSISLSETTLDLAIRCLVYMCQNHHDPDLTEDEIDANILWGAYRLHHFSSSCWLGLIYGYLTLSGSQAIPDTLIDQLRTLVETRSSDKYIKSNQSKSSLHPAILGLENQEPALVEMLKGSDDFQTSSSKSEFRINNTEQWFHSSPLSLPEISVALHERLDFLNDNNLFVTKSLSYHYGPKYFRSRRAHEKNHQKPWNCNFPGCRFATQGFISQKMRDEHLENGHSHVVDPGMSTNTRLQKIGDQELQPLIFDLIETDRVEIITVLMPRLRNLNRLVQTEIAIHAAKMGSHAILQLFKDSGLLTGAFYTPNNLNWLNFGDLAQMAIRCDSVGLSKIILCWVTTLHLSTLSRHEIIDFRKAVKKIIRAIIELESEDIFELWNPILASGLGVKYNTVHVEKMFKSRGTIATTDNIPGRERILLRIWERLKVFDTLKAEERDTILRNIADSSCSINLARYAIQHGCEVNGKAQEYTPTALQFAARKTTQQAADLMKFLLLQGADPNMGVARRRELAKTMIRDEKGAGEISKWLGLTWDELVEKTTEERRRNKEKETEGSHSD</sequence>
<dbReference type="InterPro" id="IPR007111">
    <property type="entry name" value="NACHT_NTPase"/>
</dbReference>
<feature type="region of interest" description="Disordered" evidence="2">
    <location>
        <begin position="397"/>
        <end position="444"/>
    </location>
</feature>
<feature type="compositionally biased region" description="Low complexity" evidence="2">
    <location>
        <begin position="401"/>
        <end position="411"/>
    </location>
</feature>
<dbReference type="Pfam" id="PF22939">
    <property type="entry name" value="WHD_GPIID"/>
    <property type="match status" value="1"/>
</dbReference>
<gene>
    <name evidence="4" type="ORF">FTJAE_9445</name>
</gene>
<dbReference type="InterPro" id="IPR054471">
    <property type="entry name" value="GPIID_WHD"/>
</dbReference>